<protein>
    <submittedName>
        <fullName evidence="4">Uncharacterized protein</fullName>
    </submittedName>
</protein>
<dbReference type="PANTHER" id="PTHR22998">
    <property type="entry name" value="SARM1"/>
    <property type="match status" value="1"/>
</dbReference>
<keyword evidence="5" id="KW-1185">Reference proteome</keyword>
<dbReference type="GO" id="GO:0048678">
    <property type="term" value="P:response to axon injury"/>
    <property type="evidence" value="ECO:0007669"/>
    <property type="project" value="InterPro"/>
</dbReference>
<evidence type="ECO:0000256" key="1">
    <source>
        <dbReference type="ARBA" id="ARBA00004496"/>
    </source>
</evidence>
<dbReference type="GO" id="GO:0034128">
    <property type="term" value="P:negative regulation of MyD88-independent toll-like receptor signaling pathway"/>
    <property type="evidence" value="ECO:0007669"/>
    <property type="project" value="InterPro"/>
</dbReference>
<gene>
    <name evidence="4" type="ORF">SVUK_LOCUS8224</name>
</gene>
<dbReference type="Proteomes" id="UP000270094">
    <property type="component" value="Unassembled WGS sequence"/>
</dbReference>
<reference evidence="4 5" key="1">
    <citation type="submission" date="2018-11" db="EMBL/GenBank/DDBJ databases">
        <authorList>
            <consortium name="Pathogen Informatics"/>
        </authorList>
    </citation>
    <scope>NUCLEOTIDE SEQUENCE [LARGE SCALE GENOMIC DNA]</scope>
</reference>
<organism evidence="4 5">
    <name type="scientific">Strongylus vulgaris</name>
    <name type="common">Blood worm</name>
    <dbReference type="NCBI Taxonomy" id="40348"/>
    <lineage>
        <taxon>Eukaryota</taxon>
        <taxon>Metazoa</taxon>
        <taxon>Ecdysozoa</taxon>
        <taxon>Nematoda</taxon>
        <taxon>Chromadorea</taxon>
        <taxon>Rhabditida</taxon>
        <taxon>Rhabditina</taxon>
        <taxon>Rhabditomorpha</taxon>
        <taxon>Strongyloidea</taxon>
        <taxon>Strongylidae</taxon>
        <taxon>Strongylus</taxon>
    </lineage>
</organism>
<name>A0A3P7ISZ9_STRVU</name>
<dbReference type="EMBL" id="UYYB01029507">
    <property type="protein sequence ID" value="VDM73226.1"/>
    <property type="molecule type" value="Genomic_DNA"/>
</dbReference>
<accession>A0A3P7ISZ9</accession>
<keyword evidence="3" id="KW-0677">Repeat</keyword>
<evidence type="ECO:0000313" key="4">
    <source>
        <dbReference type="EMBL" id="VDM73226.1"/>
    </source>
</evidence>
<proteinExistence type="predicted"/>
<dbReference type="AlphaFoldDB" id="A0A3P7ISZ9"/>
<dbReference type="GO" id="GO:0030425">
    <property type="term" value="C:dendrite"/>
    <property type="evidence" value="ECO:0007669"/>
    <property type="project" value="TreeGrafter"/>
</dbReference>
<sequence length="167" mass="19255">MTKAWMIPKVSHDLSFALCDYLREKMYLDALIKLFIGQTTCEPGNDFSPTHHFGSGYIVSTFPVRLACGRVLEECMSLNNREYIVNKVSRIFVCLHIILQNLLLQGWLKKIVTMAMKLNKNAEQQRMSLSIMESMFKHSSSTSLKYELLFTDKSAQLLLSKRECLHL</sequence>
<evidence type="ECO:0000256" key="3">
    <source>
        <dbReference type="ARBA" id="ARBA00022737"/>
    </source>
</evidence>
<dbReference type="GO" id="GO:0035591">
    <property type="term" value="F:signaling adaptor activity"/>
    <property type="evidence" value="ECO:0007669"/>
    <property type="project" value="InterPro"/>
</dbReference>
<keyword evidence="2" id="KW-0963">Cytoplasm</keyword>
<dbReference type="PANTHER" id="PTHR22998:SF1">
    <property type="entry name" value="NAD(+) HYDROLASE SARM1"/>
    <property type="match status" value="1"/>
</dbReference>
<evidence type="ECO:0000313" key="5">
    <source>
        <dbReference type="Proteomes" id="UP000270094"/>
    </source>
</evidence>
<evidence type="ECO:0000256" key="2">
    <source>
        <dbReference type="ARBA" id="ARBA00022490"/>
    </source>
</evidence>
<comment type="subcellular location">
    <subcellularLocation>
        <location evidence="1">Cytoplasm</location>
    </subcellularLocation>
</comment>
<dbReference type="OrthoDB" id="202764at2759"/>
<dbReference type="GO" id="GO:0003953">
    <property type="term" value="F:NAD+ nucleosidase activity"/>
    <property type="evidence" value="ECO:0007669"/>
    <property type="project" value="InterPro"/>
</dbReference>
<dbReference type="GO" id="GO:0005737">
    <property type="term" value="C:cytoplasm"/>
    <property type="evidence" value="ECO:0007669"/>
    <property type="project" value="UniProtKB-SubCell"/>
</dbReference>
<dbReference type="InterPro" id="IPR039184">
    <property type="entry name" value="SARM1"/>
</dbReference>